<evidence type="ECO:0000313" key="3">
    <source>
        <dbReference type="Proteomes" id="UP001164392"/>
    </source>
</evidence>
<evidence type="ECO:0000313" key="2">
    <source>
        <dbReference type="EMBL" id="UYK88811.1"/>
    </source>
</evidence>
<dbReference type="AlphaFoldDB" id="A0AA46Y8F5"/>
<accession>A0AA46Y8F5</accession>
<feature type="signal peptide" evidence="1">
    <location>
        <begin position="1"/>
        <end position="20"/>
    </location>
</feature>
<gene>
    <name evidence="2" type="ORF">NG824_20500</name>
</gene>
<reference evidence="2" key="1">
    <citation type="submission" date="2022-06" db="EMBL/GenBank/DDBJ databases">
        <title>Dynamics of rice microbiomes reveals core vertical transmitted seed endophytes.</title>
        <authorList>
            <person name="Liao K."/>
            <person name="Zhang X."/>
        </authorList>
    </citation>
    <scope>NUCLEOTIDE SEQUENCE</scope>
    <source>
        <strain evidence="2">JR3-14</strain>
    </source>
</reference>
<dbReference type="RefSeq" id="WP_152238365.1">
    <property type="nucleotide sequence ID" value="NZ_CP099532.1"/>
</dbReference>
<protein>
    <submittedName>
        <fullName evidence="2">Uncharacterized protein</fullName>
    </submittedName>
</protein>
<dbReference type="Proteomes" id="UP001164392">
    <property type="component" value="Chromosome"/>
</dbReference>
<feature type="chain" id="PRO_5041444075" evidence="1">
    <location>
        <begin position="21"/>
        <end position="102"/>
    </location>
</feature>
<keyword evidence="1" id="KW-0732">Signal</keyword>
<evidence type="ECO:0000256" key="1">
    <source>
        <dbReference type="SAM" id="SignalP"/>
    </source>
</evidence>
<name>A0AA46Y8F5_9XANT</name>
<proteinExistence type="predicted"/>
<dbReference type="EMBL" id="CP099534">
    <property type="protein sequence ID" value="UYK88811.1"/>
    <property type="molecule type" value="Genomic_DNA"/>
</dbReference>
<sequence length="102" mass="11317">MKYKMGLPLMLALLSWQASANESMQNVDVVQLGTYQAHTDHFVWLSDTPAECKATSGNHVLHFQDDQPGGKALLAVLMTALVNKRKIDVQTNGCDIVEIYLK</sequence>
<organism evidence="2 3">
    <name type="scientific">Xanthomonas sacchari</name>
    <dbReference type="NCBI Taxonomy" id="56458"/>
    <lineage>
        <taxon>Bacteria</taxon>
        <taxon>Pseudomonadati</taxon>
        <taxon>Pseudomonadota</taxon>
        <taxon>Gammaproteobacteria</taxon>
        <taxon>Lysobacterales</taxon>
        <taxon>Lysobacteraceae</taxon>
        <taxon>Xanthomonas</taxon>
    </lineage>
</organism>